<protein>
    <submittedName>
        <fullName evidence="1">Uncharacterized protein</fullName>
    </submittedName>
</protein>
<evidence type="ECO:0000313" key="2">
    <source>
        <dbReference type="Proteomes" id="UP000823891"/>
    </source>
</evidence>
<organism evidence="1 2">
    <name type="scientific">Candidatus Eisenbergiella merdavium</name>
    <dbReference type="NCBI Taxonomy" id="2838551"/>
    <lineage>
        <taxon>Bacteria</taxon>
        <taxon>Bacillati</taxon>
        <taxon>Bacillota</taxon>
        <taxon>Clostridia</taxon>
        <taxon>Lachnospirales</taxon>
        <taxon>Lachnospiraceae</taxon>
        <taxon>Eisenbergiella</taxon>
    </lineage>
</organism>
<dbReference type="EMBL" id="DWWS01000051">
    <property type="protein sequence ID" value="HJC24957.1"/>
    <property type="molecule type" value="Genomic_DNA"/>
</dbReference>
<accession>A0A9D2NIE7</accession>
<reference evidence="1" key="1">
    <citation type="journal article" date="2021" name="PeerJ">
        <title>Extensive microbial diversity within the chicken gut microbiome revealed by metagenomics and culture.</title>
        <authorList>
            <person name="Gilroy R."/>
            <person name="Ravi A."/>
            <person name="Getino M."/>
            <person name="Pursley I."/>
            <person name="Horton D.L."/>
            <person name="Alikhan N.F."/>
            <person name="Baker D."/>
            <person name="Gharbi K."/>
            <person name="Hall N."/>
            <person name="Watson M."/>
            <person name="Adriaenssens E.M."/>
            <person name="Foster-Nyarko E."/>
            <person name="Jarju S."/>
            <person name="Secka A."/>
            <person name="Antonio M."/>
            <person name="Oren A."/>
            <person name="Chaudhuri R.R."/>
            <person name="La Ragione R."/>
            <person name="Hildebrand F."/>
            <person name="Pallen M.J."/>
        </authorList>
    </citation>
    <scope>NUCLEOTIDE SEQUENCE</scope>
    <source>
        <strain evidence="1">USAMLcec2-132</strain>
    </source>
</reference>
<gene>
    <name evidence="1" type="ORF">H9761_14845</name>
</gene>
<dbReference type="AlphaFoldDB" id="A0A9D2NIE7"/>
<dbReference type="Proteomes" id="UP000823891">
    <property type="component" value="Unassembled WGS sequence"/>
</dbReference>
<reference evidence="1" key="2">
    <citation type="submission" date="2021-04" db="EMBL/GenBank/DDBJ databases">
        <authorList>
            <person name="Gilroy R."/>
        </authorList>
    </citation>
    <scope>NUCLEOTIDE SEQUENCE</scope>
    <source>
        <strain evidence="1">USAMLcec2-132</strain>
    </source>
</reference>
<evidence type="ECO:0000313" key="1">
    <source>
        <dbReference type="EMBL" id="HJC24957.1"/>
    </source>
</evidence>
<name>A0A9D2NIE7_9FIRM</name>
<sequence>MTRIIYQVFTDVWRLARKYEFRRLTDSEWEAFCGRGEELLERYREYGPEVEMLYRDLFRAVQALYQRGGCHENKREEG</sequence>
<comment type="caution">
    <text evidence="1">The sequence shown here is derived from an EMBL/GenBank/DDBJ whole genome shotgun (WGS) entry which is preliminary data.</text>
</comment>
<proteinExistence type="predicted"/>